<feature type="transmembrane region" description="Helical" evidence="12">
    <location>
        <begin position="96"/>
        <end position="112"/>
    </location>
</feature>
<sequence>MNFSYKITKLVAYYSLIRGDQPAGLLLLLWPTLWSLWLSKMSSPSFYVFFVFILGVFSMRSAGCIVNDLVDWKIDGYVKRTCKRPIPSGLVSKKEAKILFLFFIFLSFSLVLTMNQKTIFLSFIGLFLTLIYPFMKRYTNLPQVVLGIAFSWPIPMVWAEVTQSLPKICWLCFLVNTAWVMVYDTQYAMVDRSDDLKIGVRSSAILFNRYDKLIIGCLQLSVLIVLILIGWQVHLAPSFYYSIFIMFLLFMYQQILIADRHPEDCFKAFLNNNWVGFVLFLGILFSI</sequence>
<comment type="subcellular location">
    <subcellularLocation>
        <location evidence="12">Cell inner membrane</location>
        <topology evidence="12">Multi-pass membrane protein</topology>
    </subcellularLocation>
    <subcellularLocation>
        <location evidence="2">Membrane</location>
        <topology evidence="2">Multi-pass membrane protein</topology>
    </subcellularLocation>
</comment>
<dbReference type="PANTHER" id="PTHR11048:SF28">
    <property type="entry name" value="4-HYDROXYBENZOATE POLYPRENYLTRANSFERASE, MITOCHONDRIAL"/>
    <property type="match status" value="1"/>
</dbReference>
<feature type="transmembrane region" description="Helical" evidence="12">
    <location>
        <begin position="239"/>
        <end position="257"/>
    </location>
</feature>
<accession>A0A451D7L5</accession>
<dbReference type="GeneID" id="66304451"/>
<dbReference type="NCBIfam" id="TIGR01474">
    <property type="entry name" value="ubiA_proteo"/>
    <property type="match status" value="1"/>
</dbReference>
<dbReference type="PROSITE" id="PS00943">
    <property type="entry name" value="UBIA"/>
    <property type="match status" value="1"/>
</dbReference>
<organism evidence="14 15">
    <name type="scientific">Candidatus Erwinia haradaeae</name>
    <dbReference type="NCBI Taxonomy" id="1922217"/>
    <lineage>
        <taxon>Bacteria</taxon>
        <taxon>Pseudomonadati</taxon>
        <taxon>Pseudomonadota</taxon>
        <taxon>Gammaproteobacteria</taxon>
        <taxon>Enterobacterales</taxon>
        <taxon>Erwiniaceae</taxon>
        <taxon>Erwinia</taxon>
    </lineage>
</organism>
<dbReference type="FunFam" id="1.20.120.1780:FF:000001">
    <property type="entry name" value="4-hydroxybenzoate octaprenyltransferase"/>
    <property type="match status" value="1"/>
</dbReference>
<dbReference type="Gene3D" id="1.20.120.1780">
    <property type="entry name" value="UbiA prenyltransferase"/>
    <property type="match status" value="1"/>
</dbReference>
<name>A0A451D7L5_9GAMM</name>
<evidence type="ECO:0000313" key="15">
    <source>
        <dbReference type="Proteomes" id="UP000294441"/>
    </source>
</evidence>
<evidence type="ECO:0000313" key="14">
    <source>
        <dbReference type="EMBL" id="VFP81840.1"/>
    </source>
</evidence>
<evidence type="ECO:0000256" key="11">
    <source>
        <dbReference type="ARBA" id="ARBA00023136"/>
    </source>
</evidence>
<comment type="similarity">
    <text evidence="3 12">Belongs to the UbiA prenyltransferase family.</text>
</comment>
<reference evidence="14 15" key="1">
    <citation type="submission" date="2019-02" db="EMBL/GenBank/DDBJ databases">
        <authorList>
            <person name="Manzano-Marin A."/>
            <person name="Manzano-Marin A."/>
        </authorList>
    </citation>
    <scope>NUCLEOTIDE SEQUENCE [LARGE SCALE GENOMIC DNA]</scope>
    <source>
        <strain evidence="14 15">ErCicurvipes</strain>
    </source>
</reference>
<evidence type="ECO:0000256" key="1">
    <source>
        <dbReference type="ARBA" id="ARBA00001946"/>
    </source>
</evidence>
<dbReference type="GO" id="GO:0008412">
    <property type="term" value="F:4-hydroxybenzoate polyprenyltransferase activity"/>
    <property type="evidence" value="ECO:0007669"/>
    <property type="project" value="UniProtKB-UniRule"/>
</dbReference>
<keyword evidence="4 12" id="KW-1003">Cell membrane</keyword>
<comment type="function">
    <text evidence="12">Catalyzes the prenylation of para-hydroxybenzoate (PHB) with an all-trans polyprenyl group. Mediates the second step in the final reaction sequence of ubiquinone-8 (UQ-8) biosynthesis, which is the condensation of the polyisoprenoid side chain with PHB, generating the first membrane-bound Q intermediate 3-octaprenyl-4-hydroxybenzoate.</text>
</comment>
<dbReference type="Proteomes" id="UP000294441">
    <property type="component" value="Chromosome 1"/>
</dbReference>
<evidence type="ECO:0000256" key="8">
    <source>
        <dbReference type="ARBA" id="ARBA00022692"/>
    </source>
</evidence>
<dbReference type="FunFam" id="1.10.357.140:FF:000002">
    <property type="entry name" value="4-hydroxybenzoate octaprenyltransferase"/>
    <property type="match status" value="1"/>
</dbReference>
<evidence type="ECO:0000256" key="6">
    <source>
        <dbReference type="ARBA" id="ARBA00022679"/>
    </source>
</evidence>
<keyword evidence="5 12" id="KW-0997">Cell inner membrane</keyword>
<evidence type="ECO:0000256" key="2">
    <source>
        <dbReference type="ARBA" id="ARBA00004141"/>
    </source>
</evidence>
<keyword evidence="8 12" id="KW-0812">Transmembrane</keyword>
<dbReference type="RefSeq" id="WP_157992487.1">
    <property type="nucleotide sequence ID" value="NZ_LR217713.1"/>
</dbReference>
<protein>
    <recommendedName>
        <fullName evidence="12 13">4-hydroxybenzoate octaprenyltransferase</fullName>
        <ecNumber evidence="12 13">2.5.1.39</ecNumber>
    </recommendedName>
    <alternativeName>
        <fullName evidence="12">4-HB polyprenyltransferase</fullName>
    </alternativeName>
</protein>
<dbReference type="Pfam" id="PF01040">
    <property type="entry name" value="UbiA"/>
    <property type="match status" value="1"/>
</dbReference>
<dbReference type="HAMAP" id="MF_01635">
    <property type="entry name" value="UbiA"/>
    <property type="match status" value="1"/>
</dbReference>
<comment type="pathway">
    <text evidence="12">Cofactor biosynthesis; ubiquinone biosynthesis.</text>
</comment>
<dbReference type="EMBL" id="LR217713">
    <property type="protein sequence ID" value="VFP81840.1"/>
    <property type="molecule type" value="Genomic_DNA"/>
</dbReference>
<proteinExistence type="inferred from homology"/>
<dbReference type="CDD" id="cd13959">
    <property type="entry name" value="PT_UbiA_COQ2"/>
    <property type="match status" value="1"/>
</dbReference>
<evidence type="ECO:0000256" key="12">
    <source>
        <dbReference type="HAMAP-Rule" id="MF_01635"/>
    </source>
</evidence>
<evidence type="ECO:0000256" key="13">
    <source>
        <dbReference type="NCBIfam" id="TIGR01474"/>
    </source>
</evidence>
<dbReference type="GO" id="GO:0005886">
    <property type="term" value="C:plasma membrane"/>
    <property type="evidence" value="ECO:0007669"/>
    <property type="project" value="UniProtKB-SubCell"/>
</dbReference>
<keyword evidence="11 12" id="KW-0472">Membrane</keyword>
<comment type="catalytic activity">
    <reaction evidence="12">
        <text>all-trans-octaprenyl diphosphate + 4-hydroxybenzoate = 4-hydroxy-3-(all-trans-octaprenyl)benzoate + diphosphate</text>
        <dbReference type="Rhea" id="RHEA:27782"/>
        <dbReference type="ChEBI" id="CHEBI:1617"/>
        <dbReference type="ChEBI" id="CHEBI:17879"/>
        <dbReference type="ChEBI" id="CHEBI:33019"/>
        <dbReference type="ChEBI" id="CHEBI:57711"/>
        <dbReference type="EC" id="2.5.1.39"/>
    </reaction>
</comment>
<dbReference type="InterPro" id="IPR030470">
    <property type="entry name" value="UbiA_prenylTrfase_CS"/>
</dbReference>
<evidence type="ECO:0000256" key="4">
    <source>
        <dbReference type="ARBA" id="ARBA00022475"/>
    </source>
</evidence>
<dbReference type="AlphaFoldDB" id="A0A451D7L5"/>
<feature type="transmembrane region" description="Helical" evidence="12">
    <location>
        <begin position="45"/>
        <end position="70"/>
    </location>
</feature>
<feature type="transmembrane region" description="Helical" evidence="12">
    <location>
        <begin position="213"/>
        <end position="233"/>
    </location>
</feature>
<feature type="transmembrane region" description="Helical" evidence="12">
    <location>
        <begin position="269"/>
        <end position="286"/>
    </location>
</feature>
<dbReference type="InterPro" id="IPR044878">
    <property type="entry name" value="UbiA_sf"/>
</dbReference>
<dbReference type="InterPro" id="IPR039653">
    <property type="entry name" value="Prenyltransferase"/>
</dbReference>
<dbReference type="InterPro" id="IPR000537">
    <property type="entry name" value="UbiA_prenyltransferase"/>
</dbReference>
<evidence type="ECO:0000256" key="9">
    <source>
        <dbReference type="ARBA" id="ARBA00022842"/>
    </source>
</evidence>
<dbReference type="OrthoDB" id="9782418at2"/>
<feature type="transmembrane region" description="Helical" evidence="12">
    <location>
        <begin position="21"/>
        <end position="39"/>
    </location>
</feature>
<comment type="cofactor">
    <cofactor evidence="1 12">
        <name>Mg(2+)</name>
        <dbReference type="ChEBI" id="CHEBI:18420"/>
    </cofactor>
</comment>
<dbReference type="UniPathway" id="UPA00232"/>
<evidence type="ECO:0000256" key="5">
    <source>
        <dbReference type="ARBA" id="ARBA00022519"/>
    </source>
</evidence>
<gene>
    <name evidence="12 14" type="primary">ubiA</name>
    <name evidence="14" type="ORF">ERCICURV3402_173</name>
</gene>
<evidence type="ECO:0000256" key="7">
    <source>
        <dbReference type="ARBA" id="ARBA00022688"/>
    </source>
</evidence>
<evidence type="ECO:0000256" key="3">
    <source>
        <dbReference type="ARBA" id="ARBA00005985"/>
    </source>
</evidence>
<keyword evidence="6 12" id="KW-0808">Transferase</keyword>
<keyword evidence="9 12" id="KW-0460">Magnesium</keyword>
<dbReference type="Gene3D" id="1.10.357.140">
    <property type="entry name" value="UbiA prenyltransferase"/>
    <property type="match status" value="1"/>
</dbReference>
<dbReference type="PANTHER" id="PTHR11048">
    <property type="entry name" value="PRENYLTRANSFERASES"/>
    <property type="match status" value="1"/>
</dbReference>
<feature type="transmembrane region" description="Helical" evidence="12">
    <location>
        <begin position="118"/>
        <end position="134"/>
    </location>
</feature>
<dbReference type="EC" id="2.5.1.39" evidence="12 13"/>
<evidence type="ECO:0000256" key="10">
    <source>
        <dbReference type="ARBA" id="ARBA00022989"/>
    </source>
</evidence>
<dbReference type="InterPro" id="IPR006370">
    <property type="entry name" value="HB_polyprenyltransferase-like"/>
</dbReference>
<keyword evidence="10 12" id="KW-1133">Transmembrane helix</keyword>
<dbReference type="GO" id="GO:0006744">
    <property type="term" value="P:ubiquinone biosynthetic process"/>
    <property type="evidence" value="ECO:0007669"/>
    <property type="project" value="UniProtKB-UniRule"/>
</dbReference>
<keyword evidence="7 12" id="KW-0831">Ubiquinone biosynthesis</keyword>